<proteinExistence type="predicted"/>
<gene>
    <name evidence="2" type="ORF">LLEC1_00585</name>
</gene>
<protein>
    <submittedName>
        <fullName evidence="2">Uncharacterized protein</fullName>
    </submittedName>
</protein>
<reference evidence="2 3" key="1">
    <citation type="submission" date="2016-03" db="EMBL/GenBank/DDBJ databases">
        <title>Fine-scale spatial genetic structure of a fungal parasite of coffee scale insects.</title>
        <authorList>
            <person name="Jackson D."/>
            <person name="Zemenick K.A."/>
            <person name="Malloure B."/>
            <person name="Quandt C.A."/>
            <person name="James T.Y."/>
        </authorList>
    </citation>
    <scope>NUCLEOTIDE SEQUENCE [LARGE SCALE GENOMIC DNA]</scope>
    <source>
        <strain evidence="2 3">UM487</strain>
    </source>
</reference>
<evidence type="ECO:0000256" key="1">
    <source>
        <dbReference type="SAM" id="SignalP"/>
    </source>
</evidence>
<organism evidence="2 3">
    <name type="scientific">Cordyceps confragosa</name>
    <name type="common">Lecanicillium lecanii</name>
    <dbReference type="NCBI Taxonomy" id="2714763"/>
    <lineage>
        <taxon>Eukaryota</taxon>
        <taxon>Fungi</taxon>
        <taxon>Dikarya</taxon>
        <taxon>Ascomycota</taxon>
        <taxon>Pezizomycotina</taxon>
        <taxon>Sordariomycetes</taxon>
        <taxon>Hypocreomycetidae</taxon>
        <taxon>Hypocreales</taxon>
        <taxon>Cordycipitaceae</taxon>
        <taxon>Akanthomyces</taxon>
    </lineage>
</organism>
<feature type="chain" id="PRO_5008104179" evidence="1">
    <location>
        <begin position="20"/>
        <end position="102"/>
    </location>
</feature>
<dbReference type="AlphaFoldDB" id="A0A179I8E4"/>
<accession>A0A179I8E4</accession>
<name>A0A179I8E4_CORDF</name>
<sequence length="102" mass="10120">MRTFAVLATILAAGSAVFAAPATPAEKRENNSGGFPGGASGQNLAAAVFKAGDEFLNIPGDFFRKIFEGNAAGAGAGLVQNIGKAGSDLPKDAMGVIAPPTN</sequence>
<evidence type="ECO:0000313" key="3">
    <source>
        <dbReference type="Proteomes" id="UP000243081"/>
    </source>
</evidence>
<feature type="signal peptide" evidence="1">
    <location>
        <begin position="1"/>
        <end position="19"/>
    </location>
</feature>
<dbReference type="OrthoDB" id="4869988at2759"/>
<dbReference type="EMBL" id="LUKN01002522">
    <property type="protein sequence ID" value="OAQ98946.1"/>
    <property type="molecule type" value="Genomic_DNA"/>
</dbReference>
<keyword evidence="1" id="KW-0732">Signal</keyword>
<comment type="caution">
    <text evidence="2">The sequence shown here is derived from an EMBL/GenBank/DDBJ whole genome shotgun (WGS) entry which is preliminary data.</text>
</comment>
<keyword evidence="3" id="KW-1185">Reference proteome</keyword>
<evidence type="ECO:0000313" key="2">
    <source>
        <dbReference type="EMBL" id="OAQ98946.1"/>
    </source>
</evidence>
<dbReference type="Proteomes" id="UP000243081">
    <property type="component" value="Unassembled WGS sequence"/>
</dbReference>
<dbReference type="OMA" id="REMNFGG"/>